<protein>
    <submittedName>
        <fullName evidence="1">Uncharacterized protein</fullName>
    </submittedName>
</protein>
<name>M2VSE5_GALSU</name>
<proteinExistence type="predicted"/>
<reference evidence="2" key="1">
    <citation type="journal article" date="2013" name="Science">
        <title>Gene transfer from bacteria and archaea facilitated evolution of an extremophilic eukaryote.</title>
        <authorList>
            <person name="Schonknecht G."/>
            <person name="Chen W.H."/>
            <person name="Ternes C.M."/>
            <person name="Barbier G.G."/>
            <person name="Shrestha R.P."/>
            <person name="Stanke M."/>
            <person name="Brautigam A."/>
            <person name="Baker B.J."/>
            <person name="Banfield J.F."/>
            <person name="Garavito R.M."/>
            <person name="Carr K."/>
            <person name="Wilkerson C."/>
            <person name="Rensing S.A."/>
            <person name="Gagneul D."/>
            <person name="Dickenson N.E."/>
            <person name="Oesterhelt C."/>
            <person name="Lercher M.J."/>
            <person name="Weber A.P."/>
        </authorList>
    </citation>
    <scope>NUCLEOTIDE SEQUENCE [LARGE SCALE GENOMIC DNA]</scope>
    <source>
        <strain evidence="2">074W</strain>
    </source>
</reference>
<dbReference type="AlphaFoldDB" id="M2VSE5"/>
<feature type="non-terminal residue" evidence="1">
    <location>
        <position position="1"/>
    </location>
</feature>
<dbReference type="EMBL" id="KB454633">
    <property type="protein sequence ID" value="EME26056.1"/>
    <property type="molecule type" value="Genomic_DNA"/>
</dbReference>
<dbReference type="Proteomes" id="UP000030680">
    <property type="component" value="Unassembled WGS sequence"/>
</dbReference>
<keyword evidence="2" id="KW-1185">Reference proteome</keyword>
<evidence type="ECO:0000313" key="1">
    <source>
        <dbReference type="EMBL" id="EME26056.1"/>
    </source>
</evidence>
<dbReference type="Gramene" id="EME26056">
    <property type="protein sequence ID" value="EME26056"/>
    <property type="gene ID" value="Gasu_62930"/>
</dbReference>
<sequence length="25" mass="2972">SKICGEKEAEGRMLKFFPTGENWWK</sequence>
<accession>M2VSE5</accession>
<organism evidence="1 2">
    <name type="scientific">Galdieria sulphuraria</name>
    <name type="common">Red alga</name>
    <dbReference type="NCBI Taxonomy" id="130081"/>
    <lineage>
        <taxon>Eukaryota</taxon>
        <taxon>Rhodophyta</taxon>
        <taxon>Bangiophyceae</taxon>
        <taxon>Galdieriales</taxon>
        <taxon>Galdieriaceae</taxon>
        <taxon>Galdieria</taxon>
    </lineage>
</organism>
<gene>
    <name evidence="1" type="ORF">Gasu_62930</name>
</gene>
<evidence type="ECO:0000313" key="2">
    <source>
        <dbReference type="Proteomes" id="UP000030680"/>
    </source>
</evidence>
<dbReference type="KEGG" id="gsl:Gasu_62930"/>